<dbReference type="EMBL" id="JALJOQ010000001">
    <property type="protein sequence ID" value="KAK9814863.1"/>
    <property type="molecule type" value="Genomic_DNA"/>
</dbReference>
<dbReference type="PIRSF" id="PIRSF009998">
    <property type="entry name" value="DLC7"/>
    <property type="match status" value="1"/>
</dbReference>
<evidence type="ECO:0000256" key="8">
    <source>
        <dbReference type="ARBA" id="ARBA00023212"/>
    </source>
</evidence>
<keyword evidence="8 10" id="KW-0206">Cytoskeleton</keyword>
<gene>
    <name evidence="12" type="ORF">WJX73_000608</name>
</gene>
<evidence type="ECO:0000256" key="2">
    <source>
        <dbReference type="ARBA" id="ARBA00007191"/>
    </source>
</evidence>
<comment type="subcellular location">
    <subcellularLocation>
        <location evidence="1 10">Cytoplasm</location>
        <location evidence="1 10">Cytoskeleton</location>
    </subcellularLocation>
</comment>
<evidence type="ECO:0000256" key="4">
    <source>
        <dbReference type="ARBA" id="ARBA00022490"/>
    </source>
</evidence>
<evidence type="ECO:0000313" key="12">
    <source>
        <dbReference type="EMBL" id="KAK9814863.1"/>
    </source>
</evidence>
<keyword evidence="13" id="KW-1185">Reference proteome</keyword>
<evidence type="ECO:0000256" key="9">
    <source>
        <dbReference type="ARBA" id="ARBA00025362"/>
    </source>
</evidence>
<comment type="caution">
    <text evidence="12">The sequence shown here is derived from an EMBL/GenBank/DDBJ whole genome shotgun (WGS) entry which is preliminary data.</text>
</comment>
<evidence type="ECO:0000256" key="3">
    <source>
        <dbReference type="ARBA" id="ARBA00022448"/>
    </source>
</evidence>
<dbReference type="SUPFAM" id="SSF103196">
    <property type="entry name" value="Roadblock/LC7 domain"/>
    <property type="match status" value="1"/>
</dbReference>
<accession>A0AAW1PY49</accession>
<proteinExistence type="inferred from homology"/>
<evidence type="ECO:0000256" key="1">
    <source>
        <dbReference type="ARBA" id="ARBA00004245"/>
    </source>
</evidence>
<sequence>MGDIALVVDETIKRICSHKGVAGVMIVNGDGIPIKSNLDNALTVQYASLISLLVSKTRSVVKQLDKSKDDDELQSIRVQSKKHEIVVVPDFDKAHEYTLIIVQNHS</sequence>
<protein>
    <recommendedName>
        <fullName evidence="10">Dynein light chain roadblock</fullName>
    </recommendedName>
</protein>
<comment type="similarity">
    <text evidence="2 10">Belongs to the GAMAD family.</text>
</comment>
<dbReference type="InterPro" id="IPR016561">
    <property type="entry name" value="DYNLRB1/2"/>
</dbReference>
<dbReference type="Proteomes" id="UP001465755">
    <property type="component" value="Unassembled WGS sequence"/>
</dbReference>
<keyword evidence="5 10" id="KW-0493">Microtubule</keyword>
<evidence type="ECO:0000256" key="7">
    <source>
        <dbReference type="ARBA" id="ARBA00023175"/>
    </source>
</evidence>
<dbReference type="GO" id="GO:0007018">
    <property type="term" value="P:microtubule-based movement"/>
    <property type="evidence" value="ECO:0007669"/>
    <property type="project" value="UniProtKB-UniRule"/>
</dbReference>
<evidence type="ECO:0000256" key="5">
    <source>
        <dbReference type="ARBA" id="ARBA00022701"/>
    </source>
</evidence>
<dbReference type="Gene3D" id="3.30.450.30">
    <property type="entry name" value="Dynein light chain 2a, cytoplasmic"/>
    <property type="match status" value="1"/>
</dbReference>
<organism evidence="12 13">
    <name type="scientific">Symbiochloris irregularis</name>
    <dbReference type="NCBI Taxonomy" id="706552"/>
    <lineage>
        <taxon>Eukaryota</taxon>
        <taxon>Viridiplantae</taxon>
        <taxon>Chlorophyta</taxon>
        <taxon>core chlorophytes</taxon>
        <taxon>Trebouxiophyceae</taxon>
        <taxon>Trebouxiales</taxon>
        <taxon>Trebouxiaceae</taxon>
        <taxon>Symbiochloris</taxon>
    </lineage>
</organism>
<evidence type="ECO:0000256" key="10">
    <source>
        <dbReference type="PIRNR" id="PIRNR009998"/>
    </source>
</evidence>
<dbReference type="SMART" id="SM00960">
    <property type="entry name" value="Robl_LC7"/>
    <property type="match status" value="1"/>
</dbReference>
<keyword evidence="6 10" id="KW-0243">Dynein</keyword>
<reference evidence="12 13" key="1">
    <citation type="journal article" date="2024" name="Nat. Commun.">
        <title>Phylogenomics reveals the evolutionary origins of lichenization in chlorophyte algae.</title>
        <authorList>
            <person name="Puginier C."/>
            <person name="Libourel C."/>
            <person name="Otte J."/>
            <person name="Skaloud P."/>
            <person name="Haon M."/>
            <person name="Grisel S."/>
            <person name="Petersen M."/>
            <person name="Berrin J.G."/>
            <person name="Delaux P.M."/>
            <person name="Dal Grande F."/>
            <person name="Keller J."/>
        </authorList>
    </citation>
    <scope>NUCLEOTIDE SEQUENCE [LARGE SCALE GENOMIC DNA]</scope>
    <source>
        <strain evidence="12 13">SAG 2036</strain>
    </source>
</reference>
<dbReference type="InterPro" id="IPR004942">
    <property type="entry name" value="Roadblock/LAMTOR2_dom"/>
</dbReference>
<dbReference type="AlphaFoldDB" id="A0AAW1PY49"/>
<feature type="domain" description="Roadblock/LAMTOR2" evidence="11">
    <location>
        <begin position="8"/>
        <end position="103"/>
    </location>
</feature>
<name>A0AAW1PY49_9CHLO</name>
<keyword evidence="7 10" id="KW-0505">Motor protein</keyword>
<evidence type="ECO:0000256" key="6">
    <source>
        <dbReference type="ARBA" id="ARBA00023017"/>
    </source>
</evidence>
<keyword evidence="4 10" id="KW-0963">Cytoplasm</keyword>
<dbReference type="PANTHER" id="PTHR10779">
    <property type="entry name" value="DYNEIN LIGHT CHAIN ROADBLOCK"/>
    <property type="match status" value="1"/>
</dbReference>
<keyword evidence="3 10" id="KW-0813">Transport</keyword>
<dbReference type="GO" id="GO:0005868">
    <property type="term" value="C:cytoplasmic dynein complex"/>
    <property type="evidence" value="ECO:0007669"/>
    <property type="project" value="UniProtKB-UniRule"/>
</dbReference>
<dbReference type="GO" id="GO:0005737">
    <property type="term" value="C:cytoplasm"/>
    <property type="evidence" value="ECO:0007669"/>
    <property type="project" value="UniProtKB-UniRule"/>
</dbReference>
<dbReference type="GO" id="GO:0045505">
    <property type="term" value="F:dynein intermediate chain binding"/>
    <property type="evidence" value="ECO:0007669"/>
    <property type="project" value="UniProtKB-UniRule"/>
</dbReference>
<evidence type="ECO:0000313" key="13">
    <source>
        <dbReference type="Proteomes" id="UP001465755"/>
    </source>
</evidence>
<dbReference type="GO" id="GO:0005874">
    <property type="term" value="C:microtubule"/>
    <property type="evidence" value="ECO:0007669"/>
    <property type="project" value="UniProtKB-UniRule"/>
</dbReference>
<comment type="function">
    <text evidence="9">Acts as one of several non-catalytic accessory components of the cytoplasmic dynein 1 complex that are thought to be involved in linking dynein to cargos and to adapter proteins that regulate dynein function. Cytoplasmic dynein 1 acts as a motor for the intracellular retrograde motility of vesicles and organelles along microtubules.</text>
</comment>
<dbReference type="Pfam" id="PF03259">
    <property type="entry name" value="Robl_LC7"/>
    <property type="match status" value="1"/>
</dbReference>
<evidence type="ECO:0000259" key="11">
    <source>
        <dbReference type="SMART" id="SM00960"/>
    </source>
</evidence>